<dbReference type="PROSITE" id="PS50026">
    <property type="entry name" value="EGF_3"/>
    <property type="match status" value="1"/>
</dbReference>
<keyword evidence="8" id="KW-0812">Transmembrane</keyword>
<dbReference type="PANTHER" id="PTHR10740">
    <property type="entry name" value="TRANSFORMING GROWTH FACTOR ALPHA"/>
    <property type="match status" value="1"/>
</dbReference>
<accession>A0A6P4ZB08</accession>
<evidence type="ECO:0000256" key="6">
    <source>
        <dbReference type="PROSITE-ProRule" id="PRU00076"/>
    </source>
</evidence>
<name>A0A6P4ZB08_BRABE</name>
<dbReference type="InterPro" id="IPR000742">
    <property type="entry name" value="EGF"/>
</dbReference>
<evidence type="ECO:0000256" key="4">
    <source>
        <dbReference type="ARBA" id="ARBA00022729"/>
    </source>
</evidence>
<dbReference type="GO" id="GO:0045840">
    <property type="term" value="P:positive regulation of mitotic nuclear division"/>
    <property type="evidence" value="ECO:0007669"/>
    <property type="project" value="TreeGrafter"/>
</dbReference>
<dbReference type="OrthoDB" id="382013at2759"/>
<feature type="signal peptide" evidence="9">
    <location>
        <begin position="1"/>
        <end position="19"/>
    </location>
</feature>
<dbReference type="GeneID" id="109477185"/>
<evidence type="ECO:0000313" key="11">
    <source>
        <dbReference type="Proteomes" id="UP000515135"/>
    </source>
</evidence>
<dbReference type="GO" id="GO:0005576">
    <property type="term" value="C:extracellular region"/>
    <property type="evidence" value="ECO:0007669"/>
    <property type="project" value="UniProtKB-SubCell"/>
</dbReference>
<dbReference type="RefSeq" id="XP_019633813.1">
    <property type="nucleotide sequence ID" value="XM_019778254.1"/>
</dbReference>
<reference evidence="12" key="1">
    <citation type="submission" date="2025-08" db="UniProtKB">
        <authorList>
            <consortium name="RefSeq"/>
        </authorList>
    </citation>
    <scope>IDENTIFICATION</scope>
    <source>
        <tissue evidence="12">Gonad</tissue>
    </source>
</reference>
<evidence type="ECO:0000256" key="5">
    <source>
        <dbReference type="ARBA" id="ARBA00023157"/>
    </source>
</evidence>
<comment type="caution">
    <text evidence="6">Lacks conserved residue(s) required for the propagation of feature annotation.</text>
</comment>
<comment type="subcellular location">
    <subcellularLocation>
        <location evidence="1">Secreted</location>
    </subcellularLocation>
</comment>
<keyword evidence="2" id="KW-0964">Secreted</keyword>
<feature type="region of interest" description="Disordered" evidence="7">
    <location>
        <begin position="164"/>
        <end position="184"/>
    </location>
</feature>
<proteinExistence type="predicted"/>
<feature type="domain" description="EGF-like" evidence="10">
    <location>
        <begin position="58"/>
        <end position="103"/>
    </location>
</feature>
<evidence type="ECO:0000259" key="10">
    <source>
        <dbReference type="PROSITE" id="PS50026"/>
    </source>
</evidence>
<keyword evidence="4 9" id="KW-0732">Signal</keyword>
<dbReference type="AlphaFoldDB" id="A0A6P4ZB08"/>
<organism evidence="11 12">
    <name type="scientific">Branchiostoma belcheri</name>
    <name type="common">Amphioxus</name>
    <dbReference type="NCBI Taxonomy" id="7741"/>
    <lineage>
        <taxon>Eukaryota</taxon>
        <taxon>Metazoa</taxon>
        <taxon>Chordata</taxon>
        <taxon>Cephalochordata</taxon>
        <taxon>Leptocardii</taxon>
        <taxon>Amphioxiformes</taxon>
        <taxon>Branchiostomatidae</taxon>
        <taxon>Branchiostoma</taxon>
    </lineage>
</organism>
<protein>
    <submittedName>
        <fullName evidence="12">Pro-neuregulin-1, membrane-bound isoform-like</fullName>
    </submittedName>
</protein>
<dbReference type="GO" id="GO:0008284">
    <property type="term" value="P:positive regulation of cell population proliferation"/>
    <property type="evidence" value="ECO:0007669"/>
    <property type="project" value="TreeGrafter"/>
</dbReference>
<dbReference type="Pfam" id="PF00008">
    <property type="entry name" value="EGF"/>
    <property type="match status" value="1"/>
</dbReference>
<dbReference type="SUPFAM" id="SSF57196">
    <property type="entry name" value="EGF/Laminin"/>
    <property type="match status" value="1"/>
</dbReference>
<keyword evidence="8" id="KW-1133">Transmembrane helix</keyword>
<keyword evidence="11" id="KW-1185">Reference proteome</keyword>
<keyword evidence="3 6" id="KW-0245">EGF-like domain</keyword>
<dbReference type="PROSITE" id="PS00022">
    <property type="entry name" value="EGF_1"/>
    <property type="match status" value="1"/>
</dbReference>
<sequence>MYPVTKLFFLCVTASVAFSKNSVEVNDVVVQTEGNAIVEEITTENITTPTTVTSGDDHYVECPPMFDGYCLHGGTCLYLPDHPDPNQRPLCRCTPEYTGSRCQVGNINTRRGMSAGPSSTSNHAVMITAVSGVLSVVSVVVLLGAVFLGWRVYRRRKAGYDVQADSGVSQADDKTGYGSTTALN</sequence>
<evidence type="ECO:0000256" key="1">
    <source>
        <dbReference type="ARBA" id="ARBA00004613"/>
    </source>
</evidence>
<evidence type="ECO:0000256" key="9">
    <source>
        <dbReference type="SAM" id="SignalP"/>
    </source>
</evidence>
<feature type="chain" id="PRO_5028364558" evidence="9">
    <location>
        <begin position="20"/>
        <end position="184"/>
    </location>
</feature>
<evidence type="ECO:0000313" key="12">
    <source>
        <dbReference type="RefSeq" id="XP_019633813.1"/>
    </source>
</evidence>
<evidence type="ECO:0000256" key="7">
    <source>
        <dbReference type="SAM" id="MobiDB-lite"/>
    </source>
</evidence>
<feature type="disulfide bond" evidence="6">
    <location>
        <begin position="93"/>
        <end position="102"/>
    </location>
</feature>
<dbReference type="KEGG" id="bbel:109477185"/>
<gene>
    <name evidence="12" type="primary">LOC109477185</name>
</gene>
<feature type="transmembrane region" description="Helical" evidence="8">
    <location>
        <begin position="124"/>
        <end position="150"/>
    </location>
</feature>
<evidence type="ECO:0000256" key="8">
    <source>
        <dbReference type="SAM" id="Phobius"/>
    </source>
</evidence>
<dbReference type="Proteomes" id="UP000515135">
    <property type="component" value="Unplaced"/>
</dbReference>
<dbReference type="Gene3D" id="2.10.25.10">
    <property type="entry name" value="Laminin"/>
    <property type="match status" value="1"/>
</dbReference>
<keyword evidence="8" id="KW-0472">Membrane</keyword>
<evidence type="ECO:0000256" key="2">
    <source>
        <dbReference type="ARBA" id="ARBA00022525"/>
    </source>
</evidence>
<evidence type="ECO:0000256" key="3">
    <source>
        <dbReference type="ARBA" id="ARBA00022536"/>
    </source>
</evidence>
<dbReference type="PRINTS" id="PR00009">
    <property type="entry name" value="EGFTGF"/>
</dbReference>
<dbReference type="PANTHER" id="PTHR10740:SF14">
    <property type="entry name" value="EGF-LIKE DOMAIN-CONTAINING PROTEIN"/>
    <property type="match status" value="1"/>
</dbReference>
<dbReference type="GO" id="GO:0007173">
    <property type="term" value="P:epidermal growth factor receptor signaling pathway"/>
    <property type="evidence" value="ECO:0007669"/>
    <property type="project" value="TreeGrafter"/>
</dbReference>
<keyword evidence="5 6" id="KW-1015">Disulfide bond</keyword>